<gene>
    <name evidence="2" type="ORF">FE257_003747</name>
</gene>
<evidence type="ECO:0000313" key="3">
    <source>
        <dbReference type="Proteomes" id="UP001194746"/>
    </source>
</evidence>
<protein>
    <submittedName>
        <fullName evidence="2">Uncharacterized protein</fullName>
    </submittedName>
</protein>
<comment type="caution">
    <text evidence="2">The sequence shown here is derived from an EMBL/GenBank/DDBJ whole genome shotgun (WGS) entry which is preliminary data.</text>
</comment>
<evidence type="ECO:0000313" key="2">
    <source>
        <dbReference type="EMBL" id="KAF9883329.1"/>
    </source>
</evidence>
<evidence type="ECO:0000256" key="1">
    <source>
        <dbReference type="SAM" id="MobiDB-lite"/>
    </source>
</evidence>
<dbReference type="AlphaFoldDB" id="A0AAD4CBB8"/>
<reference evidence="2" key="1">
    <citation type="journal article" date="2019" name="Beilstein J. Org. Chem.">
        <title>Nanangenines: drimane sesquiterpenoids as the dominant metabolite cohort of a novel Australian fungus, Aspergillus nanangensis.</title>
        <authorList>
            <person name="Lacey H.J."/>
            <person name="Gilchrist C.L.M."/>
            <person name="Crombie A."/>
            <person name="Kalaitzis J.A."/>
            <person name="Vuong D."/>
            <person name="Rutledge P.J."/>
            <person name="Turner P."/>
            <person name="Pitt J.I."/>
            <person name="Lacey E."/>
            <person name="Chooi Y.H."/>
            <person name="Piggott A.M."/>
        </authorList>
    </citation>
    <scope>NUCLEOTIDE SEQUENCE</scope>
    <source>
        <strain evidence="2">MST-FP2251</strain>
    </source>
</reference>
<dbReference type="Proteomes" id="UP001194746">
    <property type="component" value="Unassembled WGS sequence"/>
</dbReference>
<feature type="region of interest" description="Disordered" evidence="1">
    <location>
        <begin position="29"/>
        <end position="49"/>
    </location>
</feature>
<sequence length="150" mass="16399">MNAPLQSTFSVSLLSQSRVTNKAYGLLKEGAREGEEEGEPKELMSSTPRSVSIYRPQLEKDTFWITTLAFETPFADFVSESHSLTVSSIEQDAANWLSGENAMEFTGSASPLIMPHCAPVLLQNLIVLSSEQDMSNSPLDEKATELTGPE</sequence>
<keyword evidence="3" id="KW-1185">Reference proteome</keyword>
<dbReference type="EMBL" id="VCAU01000170">
    <property type="protein sequence ID" value="KAF9883329.1"/>
    <property type="molecule type" value="Genomic_DNA"/>
</dbReference>
<name>A0AAD4CBB8_ASPNN</name>
<organism evidence="2 3">
    <name type="scientific">Aspergillus nanangensis</name>
    <dbReference type="NCBI Taxonomy" id="2582783"/>
    <lineage>
        <taxon>Eukaryota</taxon>
        <taxon>Fungi</taxon>
        <taxon>Dikarya</taxon>
        <taxon>Ascomycota</taxon>
        <taxon>Pezizomycotina</taxon>
        <taxon>Eurotiomycetes</taxon>
        <taxon>Eurotiomycetidae</taxon>
        <taxon>Eurotiales</taxon>
        <taxon>Aspergillaceae</taxon>
        <taxon>Aspergillus</taxon>
        <taxon>Aspergillus subgen. Circumdati</taxon>
    </lineage>
</organism>
<reference evidence="2" key="2">
    <citation type="submission" date="2020-02" db="EMBL/GenBank/DDBJ databases">
        <authorList>
            <person name="Gilchrist C.L.M."/>
            <person name="Chooi Y.-H."/>
        </authorList>
    </citation>
    <scope>NUCLEOTIDE SEQUENCE</scope>
    <source>
        <strain evidence="2">MST-FP2251</strain>
    </source>
</reference>
<proteinExistence type="predicted"/>
<accession>A0AAD4CBB8</accession>